<sequence length="54" mass="5647">MTEVLSALIPSVVVAGAVVYGIVKLVRSDAAGLRTAREPLEKSPDSEVPENPQS</sequence>
<reference evidence="4" key="1">
    <citation type="submission" date="2017-01" db="EMBL/GenBank/DDBJ databases">
        <authorList>
            <person name="Varghese N."/>
            <person name="Submissions S."/>
        </authorList>
    </citation>
    <scope>NUCLEOTIDE SEQUENCE [LARGE SCALE GENOMIC DNA]</scope>
    <source>
        <strain evidence="4">ATCC 12950</strain>
    </source>
</reference>
<keyword evidence="4" id="KW-1185">Reference proteome</keyword>
<protein>
    <submittedName>
        <fullName evidence="3">Uncharacterized protein</fullName>
    </submittedName>
</protein>
<keyword evidence="2" id="KW-1133">Transmembrane helix</keyword>
<dbReference type="STRING" id="58117.SAMN05421833_1223"/>
<feature type="compositionally biased region" description="Basic and acidic residues" evidence="1">
    <location>
        <begin position="35"/>
        <end position="45"/>
    </location>
</feature>
<gene>
    <name evidence="3" type="ORF">SAMN05421833_1223</name>
</gene>
<evidence type="ECO:0000256" key="2">
    <source>
        <dbReference type="SAM" id="Phobius"/>
    </source>
</evidence>
<proteinExistence type="predicted"/>
<evidence type="ECO:0000313" key="3">
    <source>
        <dbReference type="EMBL" id="SIR99393.1"/>
    </source>
</evidence>
<accession>A0A1N7FGG2</accession>
<dbReference type="EMBL" id="FTNI01000022">
    <property type="protein sequence ID" value="SIR99393.1"/>
    <property type="molecule type" value="Genomic_DNA"/>
</dbReference>
<organism evidence="3 4">
    <name type="scientific">Microbispora rosea</name>
    <dbReference type="NCBI Taxonomy" id="58117"/>
    <lineage>
        <taxon>Bacteria</taxon>
        <taxon>Bacillati</taxon>
        <taxon>Actinomycetota</taxon>
        <taxon>Actinomycetes</taxon>
        <taxon>Streptosporangiales</taxon>
        <taxon>Streptosporangiaceae</taxon>
        <taxon>Microbispora</taxon>
    </lineage>
</organism>
<dbReference type="Proteomes" id="UP000186096">
    <property type="component" value="Unassembled WGS sequence"/>
</dbReference>
<evidence type="ECO:0000313" key="4">
    <source>
        <dbReference type="Proteomes" id="UP000186096"/>
    </source>
</evidence>
<feature type="region of interest" description="Disordered" evidence="1">
    <location>
        <begin position="34"/>
        <end position="54"/>
    </location>
</feature>
<feature type="transmembrane region" description="Helical" evidence="2">
    <location>
        <begin position="6"/>
        <end position="26"/>
    </location>
</feature>
<keyword evidence="2" id="KW-0812">Transmembrane</keyword>
<evidence type="ECO:0000256" key="1">
    <source>
        <dbReference type="SAM" id="MobiDB-lite"/>
    </source>
</evidence>
<name>A0A1N7FGG2_9ACTN</name>
<dbReference type="AlphaFoldDB" id="A0A1N7FGG2"/>
<keyword evidence="2" id="KW-0472">Membrane</keyword>